<keyword evidence="1" id="KW-1133">Transmembrane helix</keyword>
<name>A0A2U1MYM0_ARTAN</name>
<evidence type="ECO:0000256" key="1">
    <source>
        <dbReference type="SAM" id="Phobius"/>
    </source>
</evidence>
<accession>A0A2U1MYM0</accession>
<keyword evidence="3" id="KW-1185">Reference proteome</keyword>
<organism evidence="2 3">
    <name type="scientific">Artemisia annua</name>
    <name type="common">Sweet wormwood</name>
    <dbReference type="NCBI Taxonomy" id="35608"/>
    <lineage>
        <taxon>Eukaryota</taxon>
        <taxon>Viridiplantae</taxon>
        <taxon>Streptophyta</taxon>
        <taxon>Embryophyta</taxon>
        <taxon>Tracheophyta</taxon>
        <taxon>Spermatophyta</taxon>
        <taxon>Magnoliopsida</taxon>
        <taxon>eudicotyledons</taxon>
        <taxon>Gunneridae</taxon>
        <taxon>Pentapetalae</taxon>
        <taxon>asterids</taxon>
        <taxon>campanulids</taxon>
        <taxon>Asterales</taxon>
        <taxon>Asteraceae</taxon>
        <taxon>Asteroideae</taxon>
        <taxon>Anthemideae</taxon>
        <taxon>Artemisiinae</taxon>
        <taxon>Artemisia</taxon>
    </lineage>
</organism>
<evidence type="ECO:0000313" key="2">
    <source>
        <dbReference type="EMBL" id="PWA66360.1"/>
    </source>
</evidence>
<feature type="transmembrane region" description="Helical" evidence="1">
    <location>
        <begin position="136"/>
        <end position="164"/>
    </location>
</feature>
<sequence>MEKSLLAMAWELEKLHVEMATVKKRAHAPAPTSNPNPSMQLDAFKMKYTSVFALHIPVDELRMSCLGLKWDNGPDRIGRRKPLIIDPLGEVIPILNWETETFSKPVLAVLIFASVALFPTIFLPSTPSMWVAGMSFGYGFGFLLIIGGCIIGTSLPYVIGSLFYHKNQASPQRGVRRQSPE</sequence>
<comment type="caution">
    <text evidence="2">The sequence shown here is derived from an EMBL/GenBank/DDBJ whole genome shotgun (WGS) entry which is preliminary data.</text>
</comment>
<dbReference type="AlphaFoldDB" id="A0A2U1MYM0"/>
<protein>
    <submittedName>
        <fullName evidence="2">SNARE associated Golgi protein family</fullName>
    </submittedName>
</protein>
<dbReference type="Proteomes" id="UP000245207">
    <property type="component" value="Unassembled WGS sequence"/>
</dbReference>
<dbReference type="STRING" id="35608.A0A2U1MYM0"/>
<proteinExistence type="predicted"/>
<feature type="transmembrane region" description="Helical" evidence="1">
    <location>
        <begin position="106"/>
        <end position="124"/>
    </location>
</feature>
<dbReference type="OrthoDB" id="202840at2759"/>
<keyword evidence="1" id="KW-0472">Membrane</keyword>
<reference evidence="2 3" key="1">
    <citation type="journal article" date="2018" name="Mol. Plant">
        <title>The genome of Artemisia annua provides insight into the evolution of Asteraceae family and artemisinin biosynthesis.</title>
        <authorList>
            <person name="Shen Q."/>
            <person name="Zhang L."/>
            <person name="Liao Z."/>
            <person name="Wang S."/>
            <person name="Yan T."/>
            <person name="Shi P."/>
            <person name="Liu M."/>
            <person name="Fu X."/>
            <person name="Pan Q."/>
            <person name="Wang Y."/>
            <person name="Lv Z."/>
            <person name="Lu X."/>
            <person name="Zhang F."/>
            <person name="Jiang W."/>
            <person name="Ma Y."/>
            <person name="Chen M."/>
            <person name="Hao X."/>
            <person name="Li L."/>
            <person name="Tang Y."/>
            <person name="Lv G."/>
            <person name="Zhou Y."/>
            <person name="Sun X."/>
            <person name="Brodelius P.E."/>
            <person name="Rose J.K.C."/>
            <person name="Tang K."/>
        </authorList>
    </citation>
    <scope>NUCLEOTIDE SEQUENCE [LARGE SCALE GENOMIC DNA]</scope>
    <source>
        <strain evidence="3">cv. Huhao1</strain>
        <tissue evidence="2">Leaf</tissue>
    </source>
</reference>
<evidence type="ECO:0000313" key="3">
    <source>
        <dbReference type="Proteomes" id="UP000245207"/>
    </source>
</evidence>
<gene>
    <name evidence="2" type="ORF">CTI12_AA327950</name>
</gene>
<keyword evidence="1" id="KW-0812">Transmembrane</keyword>
<dbReference type="PANTHER" id="PTHR46431:SF7">
    <property type="entry name" value="SNARE ASSOCIATED GOLGI PROTEIN FAMILY"/>
    <property type="match status" value="1"/>
</dbReference>
<dbReference type="EMBL" id="PKPP01004044">
    <property type="protein sequence ID" value="PWA66360.1"/>
    <property type="molecule type" value="Genomic_DNA"/>
</dbReference>
<dbReference type="PANTHER" id="PTHR46431">
    <property type="entry name" value="EXPRESSED PROTEIN"/>
    <property type="match status" value="1"/>
</dbReference>